<keyword evidence="3 8" id="KW-0812">Transmembrane</keyword>
<evidence type="ECO:0000256" key="6">
    <source>
        <dbReference type="ARBA" id="ARBA00023136"/>
    </source>
</evidence>
<dbReference type="CDD" id="cd01610">
    <property type="entry name" value="PAP2_like"/>
    <property type="match status" value="1"/>
</dbReference>
<dbReference type="Gene3D" id="1.20.144.10">
    <property type="entry name" value="Phosphatidic acid phosphatase type 2/haloperoxidase"/>
    <property type="match status" value="1"/>
</dbReference>
<proteinExistence type="predicted"/>
<gene>
    <name evidence="10" type="ORF">UA74_10290</name>
</gene>
<feature type="domain" description="Phosphatidic acid phosphatase type 2/haloperoxidase" evidence="9">
    <location>
        <begin position="93"/>
        <end position="202"/>
    </location>
</feature>
<organism evidence="10 11">
    <name type="scientific">Actinoalloteichus fjordicus</name>
    <dbReference type="NCBI Taxonomy" id="1612552"/>
    <lineage>
        <taxon>Bacteria</taxon>
        <taxon>Bacillati</taxon>
        <taxon>Actinomycetota</taxon>
        <taxon>Actinomycetes</taxon>
        <taxon>Pseudonocardiales</taxon>
        <taxon>Pseudonocardiaceae</taxon>
        <taxon>Actinoalloteichus</taxon>
    </lineage>
</organism>
<evidence type="ECO:0000256" key="3">
    <source>
        <dbReference type="ARBA" id="ARBA00022692"/>
    </source>
</evidence>
<comment type="subcellular location">
    <subcellularLocation>
        <location evidence="1">Cell membrane</location>
        <topology evidence="1">Multi-pass membrane protein</topology>
    </subcellularLocation>
</comment>
<evidence type="ECO:0000313" key="10">
    <source>
        <dbReference type="EMBL" id="APU14121.1"/>
    </source>
</evidence>
<dbReference type="RefSeq" id="WP_075764284.1">
    <property type="nucleotide sequence ID" value="NZ_CP016076.1"/>
</dbReference>
<dbReference type="InterPro" id="IPR036938">
    <property type="entry name" value="PAP2/HPO_sf"/>
</dbReference>
<dbReference type="InterPro" id="IPR000326">
    <property type="entry name" value="PAP2/HPO"/>
</dbReference>
<dbReference type="KEGG" id="acad:UA74_10290"/>
<keyword evidence="5 8" id="KW-1133">Transmembrane helix</keyword>
<feature type="region of interest" description="Disordered" evidence="7">
    <location>
        <begin position="230"/>
        <end position="484"/>
    </location>
</feature>
<dbReference type="GO" id="GO:0005886">
    <property type="term" value="C:plasma membrane"/>
    <property type="evidence" value="ECO:0007669"/>
    <property type="project" value="UniProtKB-SubCell"/>
</dbReference>
<dbReference type="SUPFAM" id="SSF48317">
    <property type="entry name" value="Acid phosphatase/Vanadium-dependent haloperoxidase"/>
    <property type="match status" value="1"/>
</dbReference>
<evidence type="ECO:0000256" key="7">
    <source>
        <dbReference type="SAM" id="MobiDB-lite"/>
    </source>
</evidence>
<evidence type="ECO:0000256" key="1">
    <source>
        <dbReference type="ARBA" id="ARBA00004651"/>
    </source>
</evidence>
<feature type="transmembrane region" description="Helical" evidence="8">
    <location>
        <begin position="55"/>
        <end position="77"/>
    </location>
</feature>
<dbReference type="PANTHER" id="PTHR14969">
    <property type="entry name" value="SPHINGOSINE-1-PHOSPHATE PHOSPHOHYDROLASE"/>
    <property type="match status" value="1"/>
</dbReference>
<feature type="transmembrane region" description="Helical" evidence="8">
    <location>
        <begin position="162"/>
        <end position="181"/>
    </location>
</feature>
<feature type="compositionally biased region" description="Low complexity" evidence="7">
    <location>
        <begin position="421"/>
        <end position="438"/>
    </location>
</feature>
<dbReference type="PANTHER" id="PTHR14969:SF62">
    <property type="entry name" value="DECAPRENYLPHOSPHORYL-5-PHOSPHORIBOSE PHOSPHATASE RV3807C-RELATED"/>
    <property type="match status" value="1"/>
</dbReference>
<dbReference type="EMBL" id="CP016076">
    <property type="protein sequence ID" value="APU14121.1"/>
    <property type="molecule type" value="Genomic_DNA"/>
</dbReference>
<reference evidence="11" key="1">
    <citation type="submission" date="2016-06" db="EMBL/GenBank/DDBJ databases">
        <title>Complete genome sequence of Actinoalloteichus fjordicus DSM 46855 (=ADI127-17), type strain of the new species Actinoalloteichus fjordicus.</title>
        <authorList>
            <person name="Ruckert C."/>
            <person name="Nouioui I."/>
            <person name="Willmese J."/>
            <person name="van Wezel G."/>
            <person name="Klenk H.-P."/>
            <person name="Kalinowski J."/>
            <person name="Zotchev S.B."/>
        </authorList>
    </citation>
    <scope>NUCLEOTIDE SEQUENCE [LARGE SCALE GENOMIC DNA]</scope>
    <source>
        <strain evidence="11">ADI127-7</strain>
    </source>
</reference>
<name>A0AAC9PRT5_9PSEU</name>
<dbReference type="Pfam" id="PF01569">
    <property type="entry name" value="PAP2"/>
    <property type="match status" value="1"/>
</dbReference>
<evidence type="ECO:0000313" key="11">
    <source>
        <dbReference type="Proteomes" id="UP000185511"/>
    </source>
</evidence>
<sequence>MFRWLTPTGPWQAEVGAVARFPAGRPTTVEVEGIPGMSATWYRDLVDFAHGTPGWVHWLAEIGTEALPILLVVVLAVNWWRSRGLDAATTAQAFLAPFATATSYLISNVAKSIIRQDRPCQAIEVLPISPCPPMGDWSFPSNHTTFAAAAAVGLAIAWRRTALWVLVAAVLTAFSRVFVGAHYPHDVAVGLLLGAAVAAVILIAGLRPTTRLVEWAEGVPALRWAVAEGPLIPSGRDSDEDERSEDHASPPMRRGPAVVTSPADSATVRLPVPARGPAPGGPGDRSPAMSGARPGPASTGAEAPTTVHPRAGTAAVGSDPQATAVLGATQHRRRPPGSASRRPASHRSGPAEADVAGAGAAPRAGAVPEPATIQAAVGQAQTGRPTTDRGPTERAQAGQGTTELGATEQLPAPQPTGRLTPQAPGRAAPPGAAPRRPASRPPSAQPHAAGQPAKRGPDGRPPTRPEPRPEAEGGEHITPVRRPR</sequence>
<evidence type="ECO:0000256" key="4">
    <source>
        <dbReference type="ARBA" id="ARBA00022801"/>
    </source>
</evidence>
<dbReference type="Proteomes" id="UP000185511">
    <property type="component" value="Chromosome"/>
</dbReference>
<evidence type="ECO:0000256" key="2">
    <source>
        <dbReference type="ARBA" id="ARBA00022475"/>
    </source>
</evidence>
<accession>A0AAC9PRT5</accession>
<keyword evidence="6 8" id="KW-0472">Membrane</keyword>
<feature type="compositionally biased region" description="Basic and acidic residues" evidence="7">
    <location>
        <begin position="455"/>
        <end position="475"/>
    </location>
</feature>
<keyword evidence="2" id="KW-1003">Cell membrane</keyword>
<dbReference type="AlphaFoldDB" id="A0AAC9PRT5"/>
<feature type="transmembrane region" description="Helical" evidence="8">
    <location>
        <begin position="187"/>
        <end position="206"/>
    </location>
</feature>
<protein>
    <submittedName>
        <fullName evidence="10">PAP2 superfamily protein</fullName>
    </submittedName>
</protein>
<dbReference type="GO" id="GO:0016787">
    <property type="term" value="F:hydrolase activity"/>
    <property type="evidence" value="ECO:0007669"/>
    <property type="project" value="UniProtKB-KW"/>
</dbReference>
<dbReference type="SMART" id="SM00014">
    <property type="entry name" value="acidPPc"/>
    <property type="match status" value="1"/>
</dbReference>
<feature type="compositionally biased region" description="Low complexity" evidence="7">
    <location>
        <begin position="336"/>
        <end position="371"/>
    </location>
</feature>
<keyword evidence="4" id="KW-0378">Hydrolase</keyword>
<evidence type="ECO:0000259" key="9">
    <source>
        <dbReference type="SMART" id="SM00014"/>
    </source>
</evidence>
<evidence type="ECO:0000256" key="5">
    <source>
        <dbReference type="ARBA" id="ARBA00022989"/>
    </source>
</evidence>
<evidence type="ECO:0000256" key="8">
    <source>
        <dbReference type="SAM" id="Phobius"/>
    </source>
</evidence>
<keyword evidence="11" id="KW-1185">Reference proteome</keyword>